<name>M0D5X3_9EURY</name>
<organism evidence="2 3">
    <name type="scientific">Halosimplex carlsbadense 2-9-1</name>
    <dbReference type="NCBI Taxonomy" id="797114"/>
    <lineage>
        <taxon>Archaea</taxon>
        <taxon>Methanobacteriati</taxon>
        <taxon>Methanobacteriota</taxon>
        <taxon>Stenosarchaea group</taxon>
        <taxon>Halobacteria</taxon>
        <taxon>Halobacteriales</taxon>
        <taxon>Haloarculaceae</taxon>
        <taxon>Halosimplex</taxon>
    </lineage>
</organism>
<keyword evidence="1" id="KW-0812">Transmembrane</keyword>
<keyword evidence="1" id="KW-0472">Membrane</keyword>
<feature type="transmembrane region" description="Helical" evidence="1">
    <location>
        <begin position="20"/>
        <end position="38"/>
    </location>
</feature>
<keyword evidence="1" id="KW-1133">Transmembrane helix</keyword>
<evidence type="ECO:0000313" key="3">
    <source>
        <dbReference type="Proteomes" id="UP000011626"/>
    </source>
</evidence>
<sequence>MGFGVAFVVVTLYAILVQNAVLWAILLGLLVGLGYALWRLLVAVEAIADGVHRLADGSDDR</sequence>
<accession>M0D5X3</accession>
<comment type="caution">
    <text evidence="2">The sequence shown here is derived from an EMBL/GenBank/DDBJ whole genome shotgun (WGS) entry which is preliminary data.</text>
</comment>
<dbReference type="Pfam" id="PF26262">
    <property type="entry name" value="DUF8066"/>
    <property type="match status" value="1"/>
</dbReference>
<evidence type="ECO:0000313" key="2">
    <source>
        <dbReference type="EMBL" id="ELZ30263.1"/>
    </source>
</evidence>
<dbReference type="InterPro" id="IPR058379">
    <property type="entry name" value="DUF8066"/>
</dbReference>
<evidence type="ECO:0000256" key="1">
    <source>
        <dbReference type="SAM" id="Phobius"/>
    </source>
</evidence>
<proteinExistence type="predicted"/>
<dbReference type="EMBL" id="AOIU01000004">
    <property type="protein sequence ID" value="ELZ30263.1"/>
    <property type="molecule type" value="Genomic_DNA"/>
</dbReference>
<reference evidence="2 3" key="1">
    <citation type="journal article" date="2014" name="PLoS Genet.">
        <title>Phylogenetically driven sequencing of extremely halophilic archaea reveals strategies for static and dynamic osmo-response.</title>
        <authorList>
            <person name="Becker E.A."/>
            <person name="Seitzer P.M."/>
            <person name="Tritt A."/>
            <person name="Larsen D."/>
            <person name="Krusor M."/>
            <person name="Yao A.I."/>
            <person name="Wu D."/>
            <person name="Madern D."/>
            <person name="Eisen J.A."/>
            <person name="Darling A.E."/>
            <person name="Facciotti M.T."/>
        </authorList>
    </citation>
    <scope>NUCLEOTIDE SEQUENCE [LARGE SCALE GENOMIC DNA]</scope>
    <source>
        <strain evidence="2 3">2-9-1</strain>
    </source>
</reference>
<dbReference type="Proteomes" id="UP000011626">
    <property type="component" value="Unassembled WGS sequence"/>
</dbReference>
<keyword evidence="3" id="KW-1185">Reference proteome</keyword>
<dbReference type="AlphaFoldDB" id="M0D5X3"/>
<protein>
    <submittedName>
        <fullName evidence="2">Uncharacterized protein</fullName>
    </submittedName>
</protein>
<gene>
    <name evidence="2" type="ORF">C475_00972</name>
</gene>